<dbReference type="GO" id="GO:0046872">
    <property type="term" value="F:metal ion binding"/>
    <property type="evidence" value="ECO:0007669"/>
    <property type="project" value="UniProtKB-UniRule"/>
</dbReference>
<keyword evidence="11" id="KW-0732">Signal</keyword>
<feature type="domain" description="EndoU" evidence="13">
    <location>
        <begin position="217"/>
        <end position="448"/>
    </location>
</feature>
<evidence type="ECO:0000313" key="15">
    <source>
        <dbReference type="Proteomes" id="UP001497644"/>
    </source>
</evidence>
<proteinExistence type="inferred from homology"/>
<sequence length="448" mass="50624">MVVKNQYFIVLLMTLSLFIGNSKAGWKFWKKDKETTTTTTTTTPVSVNVQTTTISELRTNIDVSKSNIPGFGREDDQSYRKWAVDPIGTREPSQNQPSKIPQGSTINSDGSRPFPETMNQSAASRTSITNQLDSRSTSVSGNMAVESTQLSVAGRDERRTTSERSTQPAQSNQYNRPALPRDVRTNVVTDATTRAVADFTTKMYSSNPTYSKGNIVTDEDLEKLSEALYIKETNNANSYITVNLQKQTTSSSLMDQAPQPLLTISTEAFQIPTIQRVLSIFDNYQLDTLTNEYINPAQRQEESLLLDTFLSTNVMSTAMRFLADKGFVRRDYYEYKDILRRIWFNLFSRGQEEIKRRADYLGYIKKTDLGNKGSIIKMHVKFNNHDKPVTSMFVGISPELEMSLYTVCFYARPDGSCPVSLGGTKFNIITRKFRYRGKDLVGTAYPEI</sequence>
<dbReference type="GO" id="GO:0016787">
    <property type="term" value="F:hydrolase activity"/>
    <property type="evidence" value="ECO:0007669"/>
    <property type="project" value="UniProtKB-KW"/>
</dbReference>
<dbReference type="AlphaFoldDB" id="A0AAV2NE92"/>
<feature type="region of interest" description="Disordered" evidence="12">
    <location>
        <begin position="87"/>
        <end position="180"/>
    </location>
</feature>
<keyword evidence="9 11" id="KW-0464">Manganese</keyword>
<evidence type="ECO:0000256" key="10">
    <source>
        <dbReference type="ARBA" id="ARBA00023239"/>
    </source>
</evidence>
<dbReference type="PANTHER" id="PTHR12439">
    <property type="entry name" value="PLACENTAL PROTEIN 11-RELATED"/>
    <property type="match status" value="1"/>
</dbReference>
<protein>
    <recommendedName>
        <fullName evidence="13">EndoU domain-containing protein</fullName>
    </recommendedName>
</protein>
<dbReference type="PROSITE" id="PS51959">
    <property type="entry name" value="ENDOU"/>
    <property type="match status" value="1"/>
</dbReference>
<dbReference type="EMBL" id="OZ034835">
    <property type="protein sequence ID" value="CAL1677446.1"/>
    <property type="molecule type" value="Genomic_DNA"/>
</dbReference>
<dbReference type="CDD" id="cd21159">
    <property type="entry name" value="XendoU"/>
    <property type="match status" value="1"/>
</dbReference>
<evidence type="ECO:0000256" key="2">
    <source>
        <dbReference type="ARBA" id="ARBA00010168"/>
    </source>
</evidence>
<feature type="signal peptide" evidence="11">
    <location>
        <begin position="1"/>
        <end position="24"/>
    </location>
</feature>
<dbReference type="GO" id="GO:0004521">
    <property type="term" value="F:RNA endonuclease activity"/>
    <property type="evidence" value="ECO:0007669"/>
    <property type="project" value="UniProtKB-UniRule"/>
</dbReference>
<evidence type="ECO:0000256" key="8">
    <source>
        <dbReference type="ARBA" id="ARBA00022884"/>
    </source>
</evidence>
<evidence type="ECO:0000256" key="4">
    <source>
        <dbReference type="ARBA" id="ARBA00022722"/>
    </source>
</evidence>
<evidence type="ECO:0000256" key="11">
    <source>
        <dbReference type="RuleBase" id="RU367085"/>
    </source>
</evidence>
<gene>
    <name evidence="14" type="ORF">LPLAT_LOCUS3448</name>
</gene>
<keyword evidence="7 11" id="KW-0378">Hydrolase</keyword>
<dbReference type="InterPro" id="IPR039787">
    <property type="entry name" value="ENDOU"/>
</dbReference>
<dbReference type="Proteomes" id="UP001497644">
    <property type="component" value="Chromosome 12"/>
</dbReference>
<comment type="cofactor">
    <cofactor evidence="1 11">
        <name>Mn(2+)</name>
        <dbReference type="ChEBI" id="CHEBI:29035"/>
    </cofactor>
</comment>
<keyword evidence="8 11" id="KW-0694">RNA-binding</keyword>
<keyword evidence="10" id="KW-0456">Lyase</keyword>
<dbReference type="InterPro" id="IPR018998">
    <property type="entry name" value="EndoU_C"/>
</dbReference>
<feature type="chain" id="PRO_5043104529" description="EndoU domain-containing protein" evidence="11">
    <location>
        <begin position="25"/>
        <end position="448"/>
    </location>
</feature>
<comment type="subunit">
    <text evidence="3 11">Monomer.</text>
</comment>
<dbReference type="InterPro" id="IPR037227">
    <property type="entry name" value="EndoU-like"/>
</dbReference>
<feature type="compositionally biased region" description="Polar residues" evidence="12">
    <location>
        <begin position="117"/>
        <end position="151"/>
    </location>
</feature>
<feature type="compositionally biased region" description="Polar residues" evidence="12">
    <location>
        <begin position="91"/>
        <end position="110"/>
    </location>
</feature>
<evidence type="ECO:0000256" key="1">
    <source>
        <dbReference type="ARBA" id="ARBA00001936"/>
    </source>
</evidence>
<accession>A0AAV2NE92</accession>
<evidence type="ECO:0000256" key="5">
    <source>
        <dbReference type="ARBA" id="ARBA00022723"/>
    </source>
</evidence>
<evidence type="ECO:0000256" key="9">
    <source>
        <dbReference type="ARBA" id="ARBA00023211"/>
    </source>
</evidence>
<dbReference type="GO" id="GO:0016829">
    <property type="term" value="F:lyase activity"/>
    <property type="evidence" value="ECO:0007669"/>
    <property type="project" value="UniProtKB-KW"/>
</dbReference>
<keyword evidence="15" id="KW-1185">Reference proteome</keyword>
<evidence type="ECO:0000256" key="12">
    <source>
        <dbReference type="SAM" id="MobiDB-lite"/>
    </source>
</evidence>
<evidence type="ECO:0000259" key="13">
    <source>
        <dbReference type="PROSITE" id="PS51959"/>
    </source>
</evidence>
<dbReference type="SUPFAM" id="SSF142877">
    <property type="entry name" value="EndoU-like"/>
    <property type="match status" value="1"/>
</dbReference>
<reference evidence="14" key="1">
    <citation type="submission" date="2024-04" db="EMBL/GenBank/DDBJ databases">
        <authorList>
            <consortium name="Molecular Ecology Group"/>
        </authorList>
    </citation>
    <scope>NUCLEOTIDE SEQUENCE</scope>
</reference>
<keyword evidence="4 11" id="KW-0540">Nuclease</keyword>
<comment type="similarity">
    <text evidence="2 11">Belongs to the ENDOU family.</text>
</comment>
<keyword evidence="5 11" id="KW-0479">Metal-binding</keyword>
<evidence type="ECO:0000256" key="7">
    <source>
        <dbReference type="ARBA" id="ARBA00022801"/>
    </source>
</evidence>
<evidence type="ECO:0000256" key="6">
    <source>
        <dbReference type="ARBA" id="ARBA00022759"/>
    </source>
</evidence>
<name>A0AAV2NE92_9HYME</name>
<dbReference type="PANTHER" id="PTHR12439:SF42">
    <property type="entry name" value="ENDORIBONUCLEASE-RELATED"/>
    <property type="match status" value="1"/>
</dbReference>
<organism evidence="14 15">
    <name type="scientific">Lasius platythorax</name>
    <dbReference type="NCBI Taxonomy" id="488582"/>
    <lineage>
        <taxon>Eukaryota</taxon>
        <taxon>Metazoa</taxon>
        <taxon>Ecdysozoa</taxon>
        <taxon>Arthropoda</taxon>
        <taxon>Hexapoda</taxon>
        <taxon>Insecta</taxon>
        <taxon>Pterygota</taxon>
        <taxon>Neoptera</taxon>
        <taxon>Endopterygota</taxon>
        <taxon>Hymenoptera</taxon>
        <taxon>Apocrita</taxon>
        <taxon>Aculeata</taxon>
        <taxon>Formicoidea</taxon>
        <taxon>Formicidae</taxon>
        <taxon>Formicinae</taxon>
        <taxon>Lasius</taxon>
        <taxon>Lasius</taxon>
    </lineage>
</organism>
<keyword evidence="6 11" id="KW-0255">Endonuclease</keyword>
<evidence type="ECO:0000313" key="14">
    <source>
        <dbReference type="EMBL" id="CAL1677446.1"/>
    </source>
</evidence>
<dbReference type="Pfam" id="PF09412">
    <property type="entry name" value="XendoU"/>
    <property type="match status" value="1"/>
</dbReference>
<evidence type="ECO:0000256" key="3">
    <source>
        <dbReference type="ARBA" id="ARBA00011245"/>
    </source>
</evidence>
<dbReference type="GO" id="GO:0003723">
    <property type="term" value="F:RNA binding"/>
    <property type="evidence" value="ECO:0007669"/>
    <property type="project" value="UniProtKB-UniRule"/>
</dbReference>